<reference evidence="1 2" key="1">
    <citation type="submission" date="2019-07" db="EMBL/GenBank/DDBJ databases">
        <title>Diversity of Bacteria from Kongsfjorden, Arctic.</title>
        <authorList>
            <person name="Yu Y."/>
        </authorList>
    </citation>
    <scope>NUCLEOTIDE SEQUENCE [LARGE SCALE GENOMIC DNA]</scope>
    <source>
        <strain evidence="1 2">SM1922</strain>
    </source>
</reference>
<dbReference type="EMBL" id="VNFE01000005">
    <property type="protein sequence ID" value="TVU88751.1"/>
    <property type="molecule type" value="Genomic_DNA"/>
</dbReference>
<evidence type="ECO:0000313" key="2">
    <source>
        <dbReference type="Proteomes" id="UP000317288"/>
    </source>
</evidence>
<comment type="caution">
    <text evidence="1">The sequence shown here is derived from an EMBL/GenBank/DDBJ whole genome shotgun (WGS) entry which is preliminary data.</text>
</comment>
<name>A0A558J529_9GAMM</name>
<protein>
    <submittedName>
        <fullName evidence="1">Uncharacterized protein</fullName>
    </submittedName>
</protein>
<evidence type="ECO:0000313" key="1">
    <source>
        <dbReference type="EMBL" id="TVU88751.1"/>
    </source>
</evidence>
<accession>A0A558J529</accession>
<gene>
    <name evidence="1" type="ORF">FQP89_17060</name>
</gene>
<dbReference type="AlphaFoldDB" id="A0A558J529"/>
<proteinExistence type="predicted"/>
<organism evidence="1 2">
    <name type="scientific">Vreelandella titanicae</name>
    <dbReference type="NCBI Taxonomy" id="664683"/>
    <lineage>
        <taxon>Bacteria</taxon>
        <taxon>Pseudomonadati</taxon>
        <taxon>Pseudomonadota</taxon>
        <taxon>Gammaproteobacteria</taxon>
        <taxon>Oceanospirillales</taxon>
        <taxon>Halomonadaceae</taxon>
        <taxon>Vreelandella</taxon>
    </lineage>
</organism>
<dbReference type="RefSeq" id="WP_144813457.1">
    <property type="nucleotide sequence ID" value="NZ_VNFE01000005.1"/>
</dbReference>
<sequence>MTEIIDERPTLVQGSEAPIVIREGEKVPPLICEGCNDSVLVENYLKECFVGIGLECFKCQHVTMTPSLPEGEVFPQMPVSLGSKGRYLIGSSVVNRKDVVMTCSQELEKSEKLTAPQKATSSNFELTHENLTKVSDELNLLSGGRFNKYIESAKRSINHRSDYFRENPLAWSIEHLKKQLGNKELIMSKQTLVALGFLQGYRDVLARWKDHVHFPILATEICAYFYHSLMQLIVASYLKDAGNRIAINIAGKEVGERAADLYLRISGSEKLFLEVKGPEALEWTNTELKSGKMKKVVEKCLSSSRGQIDVSKPGVLVIGATCLNEGFLEDFETIVGKVLRAKGKSYPAIAGICTVGLKEVSVDGGRSISTSFNISMNINTHYYQDNPINQGT</sequence>
<dbReference type="Proteomes" id="UP000317288">
    <property type="component" value="Unassembled WGS sequence"/>
</dbReference>